<feature type="transmembrane region" description="Helical" evidence="5">
    <location>
        <begin position="50"/>
        <end position="70"/>
    </location>
</feature>
<protein>
    <submittedName>
        <fullName evidence="7">Putative activity regulator of membrane protease YbbK</fullName>
    </submittedName>
</protein>
<evidence type="ECO:0000259" key="6">
    <source>
        <dbReference type="Pfam" id="PF01957"/>
    </source>
</evidence>
<dbReference type="GO" id="GO:0008233">
    <property type="term" value="F:peptidase activity"/>
    <property type="evidence" value="ECO:0007669"/>
    <property type="project" value="UniProtKB-KW"/>
</dbReference>
<evidence type="ECO:0000256" key="5">
    <source>
        <dbReference type="SAM" id="Phobius"/>
    </source>
</evidence>
<keyword evidence="4 5" id="KW-0472">Membrane</keyword>
<proteinExistence type="predicted"/>
<accession>A0A1R4J740</accession>
<organism evidence="7 8">
    <name type="scientific">Mycetocola reblochoni REB411</name>
    <dbReference type="NCBI Taxonomy" id="1255698"/>
    <lineage>
        <taxon>Bacteria</taxon>
        <taxon>Bacillati</taxon>
        <taxon>Actinomycetota</taxon>
        <taxon>Actinomycetes</taxon>
        <taxon>Micrococcales</taxon>
        <taxon>Microbacteriaceae</taxon>
        <taxon>Mycetocola</taxon>
    </lineage>
</organism>
<reference evidence="8" key="1">
    <citation type="submission" date="2017-02" db="EMBL/GenBank/DDBJ databases">
        <authorList>
            <person name="Dridi B."/>
        </authorList>
    </citation>
    <scope>NUCLEOTIDE SEQUENCE [LARGE SCALE GENOMIC DNA]</scope>
    <source>
        <strain evidence="8">EB411</strain>
    </source>
</reference>
<keyword evidence="7" id="KW-0378">Hydrolase</keyword>
<dbReference type="GO" id="GO:0006508">
    <property type="term" value="P:proteolysis"/>
    <property type="evidence" value="ECO:0007669"/>
    <property type="project" value="UniProtKB-KW"/>
</dbReference>
<dbReference type="RefSeq" id="WP_245827303.1">
    <property type="nucleotide sequence ID" value="NZ_FUKR01000032.1"/>
</dbReference>
<feature type="domain" description="NfeD-like C-terminal" evidence="6">
    <location>
        <begin position="89"/>
        <end position="146"/>
    </location>
</feature>
<keyword evidence="2 5" id="KW-0812">Transmembrane</keyword>
<dbReference type="Proteomes" id="UP000196778">
    <property type="component" value="Unassembled WGS sequence"/>
</dbReference>
<keyword evidence="3 5" id="KW-1133">Transmembrane helix</keyword>
<dbReference type="EMBL" id="FUKR01000032">
    <property type="protein sequence ID" value="SJN27503.1"/>
    <property type="molecule type" value="Genomic_DNA"/>
</dbReference>
<dbReference type="PANTHER" id="PTHR33507:SF3">
    <property type="entry name" value="INNER MEMBRANE PROTEIN YBBJ"/>
    <property type="match status" value="1"/>
</dbReference>
<dbReference type="SUPFAM" id="SSF141322">
    <property type="entry name" value="NfeD domain-like"/>
    <property type="match status" value="1"/>
</dbReference>
<name>A0A1R4J740_9MICO</name>
<feature type="transmembrane region" description="Helical" evidence="5">
    <location>
        <begin position="12"/>
        <end position="38"/>
    </location>
</feature>
<evidence type="ECO:0000313" key="8">
    <source>
        <dbReference type="Proteomes" id="UP000196778"/>
    </source>
</evidence>
<evidence type="ECO:0000313" key="7">
    <source>
        <dbReference type="EMBL" id="SJN27503.1"/>
    </source>
</evidence>
<keyword evidence="8" id="KW-1185">Reference proteome</keyword>
<dbReference type="Gene3D" id="2.40.50.140">
    <property type="entry name" value="Nucleic acid-binding proteins"/>
    <property type="match status" value="1"/>
</dbReference>
<evidence type="ECO:0000256" key="4">
    <source>
        <dbReference type="ARBA" id="ARBA00023136"/>
    </source>
</evidence>
<dbReference type="InterPro" id="IPR052165">
    <property type="entry name" value="Membrane_assoc_protease"/>
</dbReference>
<sequence>MIEFLTEHSWIVWVGLILILLIVEMLTLDFIFVMMATGSAVGLLADILGAPWWLAITIAAVTALLLILFLRRPLRRALHRNGDDPTSNVDALVGSVGVAVSPITSLSGQARLGNGETWTARSAGDDIAAGGVVVVESVSGAHVIVRARPQGK</sequence>
<dbReference type="Pfam" id="PF01957">
    <property type="entry name" value="NfeD"/>
    <property type="match status" value="1"/>
</dbReference>
<dbReference type="InterPro" id="IPR002810">
    <property type="entry name" value="NfeD-like_C"/>
</dbReference>
<evidence type="ECO:0000256" key="1">
    <source>
        <dbReference type="ARBA" id="ARBA00004141"/>
    </source>
</evidence>
<comment type="subcellular location">
    <subcellularLocation>
        <location evidence="1">Membrane</location>
        <topology evidence="1">Multi-pass membrane protein</topology>
    </subcellularLocation>
</comment>
<dbReference type="PANTHER" id="PTHR33507">
    <property type="entry name" value="INNER MEMBRANE PROTEIN YBBJ"/>
    <property type="match status" value="1"/>
</dbReference>
<evidence type="ECO:0000256" key="3">
    <source>
        <dbReference type="ARBA" id="ARBA00022989"/>
    </source>
</evidence>
<gene>
    <name evidence="7" type="ORF">FM119_05670</name>
</gene>
<dbReference type="InterPro" id="IPR012340">
    <property type="entry name" value="NA-bd_OB-fold"/>
</dbReference>
<dbReference type="AlphaFoldDB" id="A0A1R4J740"/>
<evidence type="ECO:0000256" key="2">
    <source>
        <dbReference type="ARBA" id="ARBA00022692"/>
    </source>
</evidence>
<dbReference type="GO" id="GO:0005886">
    <property type="term" value="C:plasma membrane"/>
    <property type="evidence" value="ECO:0007669"/>
    <property type="project" value="TreeGrafter"/>
</dbReference>
<keyword evidence="7" id="KW-0645">Protease</keyword>